<dbReference type="STRING" id="44575.SAMN05216419_105016"/>
<evidence type="ECO:0000256" key="1">
    <source>
        <dbReference type="SAM" id="MobiDB-lite"/>
    </source>
</evidence>
<gene>
    <name evidence="2" type="ORF">SAMN02743940_0651</name>
</gene>
<feature type="compositionally biased region" description="Low complexity" evidence="1">
    <location>
        <begin position="55"/>
        <end position="72"/>
    </location>
</feature>
<evidence type="ECO:0000313" key="3">
    <source>
        <dbReference type="Proteomes" id="UP000185062"/>
    </source>
</evidence>
<feature type="region of interest" description="Disordered" evidence="1">
    <location>
        <begin position="54"/>
        <end position="82"/>
    </location>
</feature>
<dbReference type="RefSeq" id="WP_028462301.1">
    <property type="nucleotide sequence ID" value="NZ_FSRO01000001.1"/>
</dbReference>
<dbReference type="eggNOG" id="ENOG5032NVR">
    <property type="taxonomic scope" value="Bacteria"/>
</dbReference>
<dbReference type="Proteomes" id="UP000185062">
    <property type="component" value="Unassembled WGS sequence"/>
</dbReference>
<reference evidence="2 3" key="1">
    <citation type="submission" date="2016-12" db="EMBL/GenBank/DDBJ databases">
        <authorList>
            <person name="Song W.-J."/>
            <person name="Kurnit D.M."/>
        </authorList>
    </citation>
    <scope>NUCLEOTIDE SEQUENCE [LARGE SCALE GENOMIC DNA]</scope>
    <source>
        <strain evidence="2 3">ATCC 49181</strain>
    </source>
</reference>
<dbReference type="EMBL" id="FSRO01000001">
    <property type="protein sequence ID" value="SIO05315.1"/>
    <property type="molecule type" value="Genomic_DNA"/>
</dbReference>
<evidence type="ECO:0000313" key="2">
    <source>
        <dbReference type="EMBL" id="SIO05315.1"/>
    </source>
</evidence>
<dbReference type="AlphaFoldDB" id="A0A1N6GCR3"/>
<keyword evidence="3" id="KW-1185">Reference proteome</keyword>
<organism evidence="2 3">
    <name type="scientific">Nitrosomonas cryotolerans ATCC 49181</name>
    <dbReference type="NCBI Taxonomy" id="1131553"/>
    <lineage>
        <taxon>Bacteria</taxon>
        <taxon>Pseudomonadati</taxon>
        <taxon>Pseudomonadota</taxon>
        <taxon>Betaproteobacteria</taxon>
        <taxon>Nitrosomonadales</taxon>
        <taxon>Nitrosomonadaceae</taxon>
        <taxon>Nitrosomonas</taxon>
    </lineage>
</organism>
<name>A0A1N6GCR3_9PROT</name>
<accession>A0A1N6GCR3</accession>
<protein>
    <submittedName>
        <fullName evidence="2">Uncharacterized protein</fullName>
    </submittedName>
</protein>
<sequence>MWAYSTIYNTVGSHRDYVVDMAVFISTEKGNPMKNLELFTVALLVAGMTGCLSFSSSEPGPQGPQGESGAQETIIIVPENER</sequence>
<proteinExistence type="predicted"/>